<evidence type="ECO:0000313" key="3">
    <source>
        <dbReference type="EMBL" id="BBA34790.1"/>
    </source>
</evidence>
<dbReference type="OrthoDB" id="194033at2"/>
<feature type="transmembrane region" description="Helical" evidence="1">
    <location>
        <begin position="187"/>
        <end position="207"/>
    </location>
</feature>
<dbReference type="EMBL" id="AP017928">
    <property type="protein sequence ID" value="BBA34790.1"/>
    <property type="molecule type" value="Genomic_DNA"/>
</dbReference>
<keyword evidence="4" id="KW-1185">Reference proteome</keyword>
<proteinExistence type="predicted"/>
<evidence type="ECO:0000313" key="4">
    <source>
        <dbReference type="Proteomes" id="UP000266313"/>
    </source>
</evidence>
<dbReference type="Proteomes" id="UP000266313">
    <property type="component" value="Chromosome"/>
</dbReference>
<gene>
    <name evidence="3" type="ORF">sS8_2845</name>
</gene>
<evidence type="ECO:0008006" key="5">
    <source>
        <dbReference type="Google" id="ProtNLM"/>
    </source>
</evidence>
<keyword evidence="2" id="KW-0732">Signal</keyword>
<feature type="signal peptide" evidence="2">
    <location>
        <begin position="1"/>
        <end position="22"/>
    </location>
</feature>
<protein>
    <recommendedName>
        <fullName evidence="5">Lipoprotein</fullName>
    </recommendedName>
</protein>
<reference evidence="3 4" key="1">
    <citation type="submission" date="2016-12" db="EMBL/GenBank/DDBJ databases">
        <title>Genome sequencing of Methylocaldum marinum.</title>
        <authorList>
            <person name="Takeuchi M."/>
            <person name="Kamagata Y."/>
            <person name="Hiraoka S."/>
            <person name="Oshima K."/>
            <person name="Hattori M."/>
            <person name="Iwasaki W."/>
        </authorList>
    </citation>
    <scope>NUCLEOTIDE SEQUENCE [LARGE SCALE GENOMIC DNA]</scope>
    <source>
        <strain evidence="3 4">S8</strain>
    </source>
</reference>
<accession>A0A250KT08</accession>
<dbReference type="RefSeq" id="WP_119630130.1">
    <property type="nucleotide sequence ID" value="NZ_AP017928.1"/>
</dbReference>
<keyword evidence="1" id="KW-0812">Transmembrane</keyword>
<feature type="chain" id="PRO_5012422488" description="Lipoprotein" evidence="2">
    <location>
        <begin position="23"/>
        <end position="218"/>
    </location>
</feature>
<dbReference type="PROSITE" id="PS51257">
    <property type="entry name" value="PROKAR_LIPOPROTEIN"/>
    <property type="match status" value="1"/>
</dbReference>
<name>A0A250KT08_9GAMM</name>
<sequence length="218" mass="24069">MKVFQPNLLLYALLICTGLITACSSPGYNDNPSQQITNTRLGCPAATDFFAVYFSMHLQPSDENQETRITKDLFRSYCEEIPAPGKVFFTADLAGIELRSVPIGIRIVEQAFADGDESNAENFGDLRTVSEIDAKLHPKGVIESHFEIDKKGHYAIYLIKTGEDGVSVREQLRIPFKVGGDSAVKRFAARIVTVFGIAAGLTLIGFVSMRYGRRRKGL</sequence>
<dbReference type="KEGG" id="mmai:sS8_2845"/>
<evidence type="ECO:0000256" key="1">
    <source>
        <dbReference type="SAM" id="Phobius"/>
    </source>
</evidence>
<dbReference type="AlphaFoldDB" id="A0A250KT08"/>
<keyword evidence="1" id="KW-1133">Transmembrane helix</keyword>
<evidence type="ECO:0000256" key="2">
    <source>
        <dbReference type="SAM" id="SignalP"/>
    </source>
</evidence>
<organism evidence="3 4">
    <name type="scientific">Methylocaldum marinum</name>
    <dbReference type="NCBI Taxonomy" id="1432792"/>
    <lineage>
        <taxon>Bacteria</taxon>
        <taxon>Pseudomonadati</taxon>
        <taxon>Pseudomonadota</taxon>
        <taxon>Gammaproteobacteria</taxon>
        <taxon>Methylococcales</taxon>
        <taxon>Methylococcaceae</taxon>
        <taxon>Methylocaldum</taxon>
    </lineage>
</organism>
<keyword evidence="1" id="KW-0472">Membrane</keyword>